<dbReference type="AlphaFoldDB" id="A0A930YWT3"/>
<keyword evidence="3" id="KW-1185">Reference proteome</keyword>
<dbReference type="Proteomes" id="UP000694480">
    <property type="component" value="Unassembled WGS sequence"/>
</dbReference>
<dbReference type="PROSITE" id="PS51257">
    <property type="entry name" value="PROKAR_LIPOPROTEIN"/>
    <property type="match status" value="1"/>
</dbReference>
<dbReference type="RefSeq" id="WP_194739665.1">
    <property type="nucleotide sequence ID" value="NZ_JADKYY010000009.1"/>
</dbReference>
<evidence type="ECO:0000256" key="1">
    <source>
        <dbReference type="SAM" id="Phobius"/>
    </source>
</evidence>
<protein>
    <submittedName>
        <fullName evidence="2">DUF4407 domain-containing protein</fullName>
    </submittedName>
</protein>
<keyword evidence="1" id="KW-0472">Membrane</keyword>
<dbReference type="EMBL" id="JADKYY010000009">
    <property type="protein sequence ID" value="MBF5027739.1"/>
    <property type="molecule type" value="Genomic_DNA"/>
</dbReference>
<evidence type="ECO:0000313" key="2">
    <source>
        <dbReference type="EMBL" id="MBF5027739.1"/>
    </source>
</evidence>
<accession>A0A930YWT3</accession>
<feature type="transmembrane region" description="Helical" evidence="1">
    <location>
        <begin position="102"/>
        <end position="120"/>
    </location>
</feature>
<dbReference type="InterPro" id="IPR025519">
    <property type="entry name" value="DUF4407"/>
</dbReference>
<feature type="transmembrane region" description="Helical" evidence="1">
    <location>
        <begin position="68"/>
        <end position="90"/>
    </location>
</feature>
<name>A0A930YWT3_9FLAO</name>
<keyword evidence="1" id="KW-1133">Transmembrane helix</keyword>
<evidence type="ECO:0000313" key="3">
    <source>
        <dbReference type="Proteomes" id="UP000694480"/>
    </source>
</evidence>
<organism evidence="2 3">
    <name type="scientific">Planobacterium oryzisoli</name>
    <dbReference type="NCBI Taxonomy" id="2771435"/>
    <lineage>
        <taxon>Bacteria</taxon>
        <taxon>Pseudomonadati</taxon>
        <taxon>Bacteroidota</taxon>
        <taxon>Flavobacteriia</taxon>
        <taxon>Flavobacteriales</taxon>
        <taxon>Weeksellaceae</taxon>
        <taxon>Chryseobacterium group</taxon>
        <taxon>Chryseobacterium</taxon>
    </lineage>
</organism>
<feature type="transmembrane region" description="Helical" evidence="1">
    <location>
        <begin position="39"/>
        <end position="62"/>
    </location>
</feature>
<sequence>MKRKKLTSYKFNNLQHFLLACSGANLNILRKTPSEWNKFAGIGGVILFTSLFATLSAGYALFTVFDNLWAAAAFGILWGLMIFNLDRYIVSSIKKTGTFRNQFLMATPRILLAAFLGIIISKPLELKVFEKEINKQLNTIVERNKADIEKQMNSRILKQTEPFEQEKKQIQEKTAQYQAAFDSAAVELEKEILGTKTTLTSGKEGFGPNAKRKAELKNQRYAELQNYRREVQPRLNALDSAITKVYDNLEKSRSDVQAVEEGFNGFAARLQALDELGSNSKIMATASLFIMGLFIALEIAPVLVKLISPVGPYDYLLDQTENDYRLYSKELMTKTELATERRIEEFRSDS</sequence>
<gene>
    <name evidence="2" type="ORF">IC612_08000</name>
</gene>
<reference evidence="2" key="1">
    <citation type="submission" date="2020-11" db="EMBL/GenBank/DDBJ databases">
        <title>Genome seq and assembly of Planobacterium sp.</title>
        <authorList>
            <person name="Chhetri G."/>
        </authorList>
    </citation>
    <scope>NUCLEOTIDE SEQUENCE</scope>
    <source>
        <strain evidence="2">GCR5</strain>
    </source>
</reference>
<proteinExistence type="predicted"/>
<keyword evidence="1" id="KW-0812">Transmembrane</keyword>
<comment type="caution">
    <text evidence="2">The sequence shown here is derived from an EMBL/GenBank/DDBJ whole genome shotgun (WGS) entry which is preliminary data.</text>
</comment>
<dbReference type="Pfam" id="PF14362">
    <property type="entry name" value="DUF4407"/>
    <property type="match status" value="1"/>
</dbReference>